<evidence type="ECO:0000259" key="5">
    <source>
        <dbReference type="Pfam" id="PF00134"/>
    </source>
</evidence>
<dbReference type="Gene3D" id="1.10.472.10">
    <property type="entry name" value="Cyclin-like"/>
    <property type="match status" value="2"/>
</dbReference>
<dbReference type="FunFam" id="1.10.472.10:FF:000013">
    <property type="entry name" value="Cyclin A1"/>
    <property type="match status" value="1"/>
</dbReference>
<dbReference type="InterPro" id="IPR036915">
    <property type="entry name" value="Cyclin-like_sf"/>
</dbReference>
<evidence type="ECO:0000256" key="1">
    <source>
        <dbReference type="ARBA" id="ARBA00006955"/>
    </source>
</evidence>
<dbReference type="Pfam" id="PF02984">
    <property type="entry name" value="Cyclin_C"/>
    <property type="match status" value="1"/>
</dbReference>
<dbReference type="GO" id="GO:0051301">
    <property type="term" value="P:cell division"/>
    <property type="evidence" value="ECO:0007669"/>
    <property type="project" value="UniProtKB-KW"/>
</dbReference>
<dbReference type="Pfam" id="PF00134">
    <property type="entry name" value="Cyclin_N"/>
    <property type="match status" value="1"/>
</dbReference>
<dbReference type="Proteomes" id="UP001632038">
    <property type="component" value="Unassembled WGS sequence"/>
</dbReference>
<dbReference type="InterPro" id="IPR006671">
    <property type="entry name" value="Cyclin_N"/>
</dbReference>
<dbReference type="InterPro" id="IPR004367">
    <property type="entry name" value="Cyclin_C-dom"/>
</dbReference>
<dbReference type="EMBL" id="JAVIJP010000028">
    <property type="protein sequence ID" value="KAL3634537.1"/>
    <property type="molecule type" value="Genomic_DNA"/>
</dbReference>
<evidence type="ECO:0000256" key="2">
    <source>
        <dbReference type="ARBA" id="ARBA00022618"/>
    </source>
</evidence>
<evidence type="ECO:0000256" key="3">
    <source>
        <dbReference type="ARBA" id="ARBA00023127"/>
    </source>
</evidence>
<dbReference type="InterPro" id="IPR039361">
    <property type="entry name" value="Cyclin"/>
</dbReference>
<keyword evidence="2" id="KW-0132">Cell division</keyword>
<comment type="similarity">
    <text evidence="1">Belongs to the cyclin family. Cyclin AB subfamily.</text>
</comment>
<dbReference type="AlphaFoldDB" id="A0ABD3CYJ5"/>
<evidence type="ECO:0000259" key="6">
    <source>
        <dbReference type="Pfam" id="PF02984"/>
    </source>
</evidence>
<sequence>MVVTGGGFQFAGVRMEQAEKRVMGLSLNGVTEVVGVVRRFVGGQMVSKYEIDFGSSAFKYEEISPPHIEDFCYITDNTYTKDEVVHMERDVLKFIEFEMSNPTTKTFLRIFSRAAQENSLFSNTRFDFLCYYIAELSLTDYGCVRYIPSLVAASAIFLARLTMQPKSHPWVSH</sequence>
<reference evidence="8" key="1">
    <citation type="journal article" date="2024" name="IScience">
        <title>Strigolactones Initiate the Formation of Haustorium-like Structures in Castilleja.</title>
        <authorList>
            <person name="Buerger M."/>
            <person name="Peterson D."/>
            <person name="Chory J."/>
        </authorList>
    </citation>
    <scope>NUCLEOTIDE SEQUENCE [LARGE SCALE GENOMIC DNA]</scope>
</reference>
<evidence type="ECO:0000313" key="8">
    <source>
        <dbReference type="Proteomes" id="UP001632038"/>
    </source>
</evidence>
<keyword evidence="8" id="KW-1185">Reference proteome</keyword>
<proteinExistence type="inferred from homology"/>
<feature type="domain" description="Cyclin C-terminal" evidence="6">
    <location>
        <begin position="102"/>
        <end position="170"/>
    </location>
</feature>
<gene>
    <name evidence="7" type="ORF">CASFOL_021591</name>
</gene>
<keyword evidence="3" id="KW-0195">Cyclin</keyword>
<protein>
    <submittedName>
        <fullName evidence="7">Uncharacterized protein</fullName>
    </submittedName>
</protein>
<evidence type="ECO:0000313" key="7">
    <source>
        <dbReference type="EMBL" id="KAL3634537.1"/>
    </source>
</evidence>
<keyword evidence="4" id="KW-0131">Cell cycle</keyword>
<organism evidence="7 8">
    <name type="scientific">Castilleja foliolosa</name>
    <dbReference type="NCBI Taxonomy" id="1961234"/>
    <lineage>
        <taxon>Eukaryota</taxon>
        <taxon>Viridiplantae</taxon>
        <taxon>Streptophyta</taxon>
        <taxon>Embryophyta</taxon>
        <taxon>Tracheophyta</taxon>
        <taxon>Spermatophyta</taxon>
        <taxon>Magnoliopsida</taxon>
        <taxon>eudicotyledons</taxon>
        <taxon>Gunneridae</taxon>
        <taxon>Pentapetalae</taxon>
        <taxon>asterids</taxon>
        <taxon>lamiids</taxon>
        <taxon>Lamiales</taxon>
        <taxon>Orobanchaceae</taxon>
        <taxon>Pedicularideae</taxon>
        <taxon>Castillejinae</taxon>
        <taxon>Castilleja</taxon>
    </lineage>
</organism>
<accession>A0ABD3CYJ5</accession>
<dbReference type="SUPFAM" id="SSF47954">
    <property type="entry name" value="Cyclin-like"/>
    <property type="match status" value="1"/>
</dbReference>
<feature type="domain" description="Cyclin N-terminal" evidence="5">
    <location>
        <begin position="57"/>
        <end position="100"/>
    </location>
</feature>
<name>A0ABD3CYJ5_9LAMI</name>
<evidence type="ECO:0000256" key="4">
    <source>
        <dbReference type="ARBA" id="ARBA00023306"/>
    </source>
</evidence>
<dbReference type="PANTHER" id="PTHR10177">
    <property type="entry name" value="CYCLINS"/>
    <property type="match status" value="1"/>
</dbReference>
<comment type="caution">
    <text evidence="7">The sequence shown here is derived from an EMBL/GenBank/DDBJ whole genome shotgun (WGS) entry which is preliminary data.</text>
</comment>